<dbReference type="EMBL" id="JBHSMJ010000022">
    <property type="protein sequence ID" value="MFC5449984.1"/>
    <property type="molecule type" value="Genomic_DNA"/>
</dbReference>
<protein>
    <submittedName>
        <fullName evidence="1">Uncharacterized protein</fullName>
    </submittedName>
</protein>
<proteinExistence type="predicted"/>
<comment type="caution">
    <text evidence="1">The sequence shown here is derived from an EMBL/GenBank/DDBJ whole genome shotgun (WGS) entry which is preliminary data.</text>
</comment>
<evidence type="ECO:0000313" key="1">
    <source>
        <dbReference type="EMBL" id="MFC5449984.1"/>
    </source>
</evidence>
<dbReference type="RefSeq" id="WP_270884972.1">
    <property type="nucleotide sequence ID" value="NZ_JAQFVF010000080.1"/>
</dbReference>
<reference evidence="2" key="1">
    <citation type="journal article" date="2019" name="Int. J. Syst. Evol. Microbiol.">
        <title>The Global Catalogue of Microorganisms (GCM) 10K type strain sequencing project: providing services to taxonomists for standard genome sequencing and annotation.</title>
        <authorList>
            <consortium name="The Broad Institute Genomics Platform"/>
            <consortium name="The Broad Institute Genome Sequencing Center for Infectious Disease"/>
            <person name="Wu L."/>
            <person name="Ma J."/>
        </authorList>
    </citation>
    <scope>NUCLEOTIDE SEQUENCE [LARGE SCALE GENOMIC DNA]</scope>
    <source>
        <strain evidence="2">KACC 11904</strain>
    </source>
</reference>
<dbReference type="Proteomes" id="UP001596044">
    <property type="component" value="Unassembled WGS sequence"/>
</dbReference>
<evidence type="ECO:0000313" key="2">
    <source>
        <dbReference type="Proteomes" id="UP001596044"/>
    </source>
</evidence>
<accession>A0ABW0K9H6</accession>
<keyword evidence="2" id="KW-1185">Reference proteome</keyword>
<organism evidence="1 2">
    <name type="scientific">Paenibacillus aestuarii</name>
    <dbReference type="NCBI Taxonomy" id="516965"/>
    <lineage>
        <taxon>Bacteria</taxon>
        <taxon>Bacillati</taxon>
        <taxon>Bacillota</taxon>
        <taxon>Bacilli</taxon>
        <taxon>Bacillales</taxon>
        <taxon>Paenibacillaceae</taxon>
        <taxon>Paenibacillus</taxon>
    </lineage>
</organism>
<gene>
    <name evidence="1" type="ORF">ACFPOG_17175</name>
</gene>
<sequence>MKTSLSSDIGVLPVLSSHEYESFPPSFRGEVNGRLYLLYELPGMNKRVYDQVLVLG</sequence>
<name>A0ABW0K9H6_9BACL</name>